<dbReference type="SUPFAM" id="SSF54695">
    <property type="entry name" value="POZ domain"/>
    <property type="match status" value="1"/>
</dbReference>
<dbReference type="Pfam" id="PF00651">
    <property type="entry name" value="BTB"/>
    <property type="match status" value="1"/>
</dbReference>
<evidence type="ECO:0000313" key="7">
    <source>
        <dbReference type="EMBL" id="CAH2055200.1"/>
    </source>
</evidence>
<dbReference type="EMBL" id="OU466859">
    <property type="protein sequence ID" value="CAH2055200.1"/>
    <property type="molecule type" value="Genomic_DNA"/>
</dbReference>
<evidence type="ECO:0000259" key="5">
    <source>
        <dbReference type="PROSITE" id="PS50097"/>
    </source>
</evidence>
<sequence length="527" mass="60788">MSDRYSKNPSTRNSESPDLDLYVKGTPFYLHKETLAKKSAKVTSLIECNKIDELRWILRDMDIDPETFFLVARFCYGLKIQLSSENIVSVLCVSYYLEMNDDHSSNNLLNKAFTFLEQRVLMSWNETVKALRVCSDKILDKMTDVGLIEVFLDSLVEKALNDPGLLEDLITLPLRLYESLIIESSKHNVSKENLVASICNYAKRWVFENVSGDESVSRHKREVIEAIERLLPHQRGAISCGFLFESLKESIFLDACSDCQKGFEVRISKQLDMATAKDLLVLLSKEDGSYDIDLLRTILKSFYSNYNVSDVSRLVSVARMLEEFLFEAAASDAGLRVETFKALGEMVVAASCDVLRYSDEVYRAVDVLLERHRDLTESEKMEACRVLECKKLSPKACEHASKNEKLPLRIVLQVLFFSQNQIRDKVAREMKGAEEKTEEVDEEEEKDDEIDDMNKKLLRLDIESDYSKRGERENLECVVHCTNKKVEEKKISVWREVKRKFGCMTSFTVDACNCHIKKRKKTYHRYK</sequence>
<dbReference type="InterPro" id="IPR027356">
    <property type="entry name" value="NPH3_dom"/>
</dbReference>
<feature type="region of interest" description="Disordered" evidence="4">
    <location>
        <begin position="429"/>
        <end position="448"/>
    </location>
</feature>
<dbReference type="InterPro" id="IPR011333">
    <property type="entry name" value="SKP1/BTB/POZ_sf"/>
</dbReference>
<name>A0AAU9S2N2_THLAR</name>
<dbReference type="Gene3D" id="3.30.710.10">
    <property type="entry name" value="Potassium Channel Kv1.1, Chain A"/>
    <property type="match status" value="1"/>
</dbReference>
<feature type="domain" description="NPH3" evidence="6">
    <location>
        <begin position="163"/>
        <end position="421"/>
    </location>
</feature>
<keyword evidence="8" id="KW-1185">Reference proteome</keyword>
<comment type="similarity">
    <text evidence="3">Belongs to the NPH3 family.</text>
</comment>
<evidence type="ECO:0000313" key="8">
    <source>
        <dbReference type="Proteomes" id="UP000836841"/>
    </source>
</evidence>
<accession>A0AAU9S2N2</accession>
<dbReference type="Pfam" id="PF03000">
    <property type="entry name" value="NPH3"/>
    <property type="match status" value="1"/>
</dbReference>
<protein>
    <recommendedName>
        <fullName evidence="9">Phototropic-responsive NPH3 family protein</fullName>
    </recommendedName>
</protein>
<reference evidence="7 8" key="1">
    <citation type="submission" date="2022-03" db="EMBL/GenBank/DDBJ databases">
        <authorList>
            <person name="Nunn A."/>
            <person name="Chopra R."/>
            <person name="Nunn A."/>
            <person name="Contreras Garrido A."/>
        </authorList>
    </citation>
    <scope>NUCLEOTIDE SEQUENCE [LARGE SCALE GENOMIC DNA]</scope>
</reference>
<dbReference type="PROSITE" id="PS51649">
    <property type="entry name" value="NPH3"/>
    <property type="match status" value="1"/>
</dbReference>
<evidence type="ECO:0000259" key="6">
    <source>
        <dbReference type="PROSITE" id="PS51649"/>
    </source>
</evidence>
<comment type="pathway">
    <text evidence="1">Protein modification; protein ubiquitination.</text>
</comment>
<evidence type="ECO:0000256" key="4">
    <source>
        <dbReference type="SAM" id="MobiDB-lite"/>
    </source>
</evidence>
<gene>
    <name evidence="7" type="ORF">TAV2_LOCUS9579</name>
</gene>
<dbReference type="PANTHER" id="PTHR32370">
    <property type="entry name" value="OS12G0117600 PROTEIN"/>
    <property type="match status" value="1"/>
</dbReference>
<proteinExistence type="inferred from homology"/>
<keyword evidence="2" id="KW-0833">Ubl conjugation pathway</keyword>
<organism evidence="7 8">
    <name type="scientific">Thlaspi arvense</name>
    <name type="common">Field penny-cress</name>
    <dbReference type="NCBI Taxonomy" id="13288"/>
    <lineage>
        <taxon>Eukaryota</taxon>
        <taxon>Viridiplantae</taxon>
        <taxon>Streptophyta</taxon>
        <taxon>Embryophyta</taxon>
        <taxon>Tracheophyta</taxon>
        <taxon>Spermatophyta</taxon>
        <taxon>Magnoliopsida</taxon>
        <taxon>eudicotyledons</taxon>
        <taxon>Gunneridae</taxon>
        <taxon>Pentapetalae</taxon>
        <taxon>rosids</taxon>
        <taxon>malvids</taxon>
        <taxon>Brassicales</taxon>
        <taxon>Brassicaceae</taxon>
        <taxon>Thlaspideae</taxon>
        <taxon>Thlaspi</taxon>
    </lineage>
</organism>
<dbReference type="PROSITE" id="PS50097">
    <property type="entry name" value="BTB"/>
    <property type="match status" value="1"/>
</dbReference>
<evidence type="ECO:0008006" key="9">
    <source>
        <dbReference type="Google" id="ProtNLM"/>
    </source>
</evidence>
<evidence type="ECO:0000256" key="1">
    <source>
        <dbReference type="ARBA" id="ARBA00004906"/>
    </source>
</evidence>
<dbReference type="Proteomes" id="UP000836841">
    <property type="component" value="Chromosome 3"/>
</dbReference>
<evidence type="ECO:0000256" key="2">
    <source>
        <dbReference type="ARBA" id="ARBA00022786"/>
    </source>
</evidence>
<dbReference type="InterPro" id="IPR043454">
    <property type="entry name" value="NPH3/RPT2-like"/>
</dbReference>
<feature type="domain" description="BTB" evidence="5">
    <location>
        <begin position="17"/>
        <end position="84"/>
    </location>
</feature>
<evidence type="ECO:0000256" key="3">
    <source>
        <dbReference type="PROSITE-ProRule" id="PRU00982"/>
    </source>
</evidence>
<feature type="compositionally biased region" description="Acidic residues" evidence="4">
    <location>
        <begin position="436"/>
        <end position="448"/>
    </location>
</feature>
<dbReference type="AlphaFoldDB" id="A0AAU9S2N2"/>
<dbReference type="SMART" id="SM00225">
    <property type="entry name" value="BTB"/>
    <property type="match status" value="1"/>
</dbReference>
<dbReference type="InterPro" id="IPR000210">
    <property type="entry name" value="BTB/POZ_dom"/>
</dbReference>